<sequence>MNPLKIIDKIILKVEEFILSYAIIIIALMVVGKALSRAIFTYTPPFADEVSQIAIVVATFMGISYAARKGRHISMSAFYDLAPFKVRKILAIFIPLVTALVLFVLTYFSALYVYDVYESGRVTSALQMPSYYLYIFIPIGFLLGGIQFLRNMWINIKHRDEVYLGTDAKDYNDQEKHEIHEGTHL</sequence>
<gene>
    <name evidence="11" type="ORF">SAMN05216353_12426</name>
</gene>
<accession>A0A1I2PCN4</accession>
<feature type="domain" description="Tripartite ATP-independent periplasmic transporters DctQ component" evidence="10">
    <location>
        <begin position="26"/>
        <end position="153"/>
    </location>
</feature>
<keyword evidence="3" id="KW-1003">Cell membrane</keyword>
<keyword evidence="4" id="KW-0997">Cell inner membrane</keyword>
<keyword evidence="6 9" id="KW-1133">Transmembrane helix</keyword>
<dbReference type="GO" id="GO:0015740">
    <property type="term" value="P:C4-dicarboxylate transport"/>
    <property type="evidence" value="ECO:0007669"/>
    <property type="project" value="TreeGrafter"/>
</dbReference>
<keyword evidence="2" id="KW-0813">Transport</keyword>
<dbReference type="GO" id="GO:0005886">
    <property type="term" value="C:plasma membrane"/>
    <property type="evidence" value="ECO:0007669"/>
    <property type="project" value="UniProtKB-SubCell"/>
</dbReference>
<evidence type="ECO:0000256" key="7">
    <source>
        <dbReference type="ARBA" id="ARBA00023136"/>
    </source>
</evidence>
<reference evidence="12" key="1">
    <citation type="submission" date="2016-10" db="EMBL/GenBank/DDBJ databases">
        <authorList>
            <person name="Varghese N."/>
            <person name="Submissions S."/>
        </authorList>
    </citation>
    <scope>NUCLEOTIDE SEQUENCE [LARGE SCALE GENOMIC DNA]</scope>
    <source>
        <strain evidence="12">FP5</strain>
    </source>
</reference>
<protein>
    <submittedName>
        <fullName evidence="11">TRAP-type C4-dicarboxylate transport system, small permease component</fullName>
    </submittedName>
</protein>
<dbReference type="Pfam" id="PF04290">
    <property type="entry name" value="DctQ"/>
    <property type="match status" value="1"/>
</dbReference>
<comment type="subcellular location">
    <subcellularLocation>
        <location evidence="1">Cell inner membrane</location>
        <topology evidence="1">Multi-pass membrane protein</topology>
    </subcellularLocation>
</comment>
<organism evidence="11 12">
    <name type="scientific">Halobacillus alkaliphilus</name>
    <dbReference type="NCBI Taxonomy" id="396056"/>
    <lineage>
        <taxon>Bacteria</taxon>
        <taxon>Bacillati</taxon>
        <taxon>Bacillota</taxon>
        <taxon>Bacilli</taxon>
        <taxon>Bacillales</taxon>
        <taxon>Bacillaceae</taxon>
        <taxon>Halobacillus</taxon>
    </lineage>
</organism>
<feature type="transmembrane region" description="Helical" evidence="9">
    <location>
        <begin position="89"/>
        <end position="111"/>
    </location>
</feature>
<evidence type="ECO:0000313" key="11">
    <source>
        <dbReference type="EMBL" id="SFG13263.1"/>
    </source>
</evidence>
<dbReference type="RefSeq" id="WP_089752427.1">
    <property type="nucleotide sequence ID" value="NZ_FOOG01000024.1"/>
</dbReference>
<evidence type="ECO:0000256" key="9">
    <source>
        <dbReference type="SAM" id="Phobius"/>
    </source>
</evidence>
<dbReference type="PANTHER" id="PTHR35011">
    <property type="entry name" value="2,3-DIKETO-L-GULONATE TRAP TRANSPORTER SMALL PERMEASE PROTEIN YIAM"/>
    <property type="match status" value="1"/>
</dbReference>
<proteinExistence type="inferred from homology"/>
<feature type="transmembrane region" description="Helical" evidence="9">
    <location>
        <begin position="21"/>
        <end position="40"/>
    </location>
</feature>
<dbReference type="InterPro" id="IPR007387">
    <property type="entry name" value="TRAP_DctQ"/>
</dbReference>
<evidence type="ECO:0000256" key="1">
    <source>
        <dbReference type="ARBA" id="ARBA00004429"/>
    </source>
</evidence>
<name>A0A1I2PCN4_9BACI</name>
<dbReference type="GO" id="GO:0022857">
    <property type="term" value="F:transmembrane transporter activity"/>
    <property type="evidence" value="ECO:0007669"/>
    <property type="project" value="TreeGrafter"/>
</dbReference>
<keyword evidence="5 9" id="KW-0812">Transmembrane</keyword>
<dbReference type="PANTHER" id="PTHR35011:SF2">
    <property type="entry name" value="2,3-DIKETO-L-GULONATE TRAP TRANSPORTER SMALL PERMEASE PROTEIN YIAM"/>
    <property type="match status" value="1"/>
</dbReference>
<evidence type="ECO:0000256" key="4">
    <source>
        <dbReference type="ARBA" id="ARBA00022519"/>
    </source>
</evidence>
<evidence type="ECO:0000256" key="6">
    <source>
        <dbReference type="ARBA" id="ARBA00022989"/>
    </source>
</evidence>
<dbReference type="InterPro" id="IPR055348">
    <property type="entry name" value="DctQ"/>
</dbReference>
<evidence type="ECO:0000256" key="5">
    <source>
        <dbReference type="ARBA" id="ARBA00022692"/>
    </source>
</evidence>
<dbReference type="AlphaFoldDB" id="A0A1I2PCN4"/>
<evidence type="ECO:0000256" key="2">
    <source>
        <dbReference type="ARBA" id="ARBA00022448"/>
    </source>
</evidence>
<comment type="similarity">
    <text evidence="8">Belongs to the TRAP transporter small permease family.</text>
</comment>
<feature type="transmembrane region" description="Helical" evidence="9">
    <location>
        <begin position="52"/>
        <end position="68"/>
    </location>
</feature>
<feature type="transmembrane region" description="Helical" evidence="9">
    <location>
        <begin position="131"/>
        <end position="149"/>
    </location>
</feature>
<evidence type="ECO:0000256" key="3">
    <source>
        <dbReference type="ARBA" id="ARBA00022475"/>
    </source>
</evidence>
<evidence type="ECO:0000313" key="12">
    <source>
        <dbReference type="Proteomes" id="UP000198897"/>
    </source>
</evidence>
<keyword evidence="7 9" id="KW-0472">Membrane</keyword>
<keyword evidence="12" id="KW-1185">Reference proteome</keyword>
<evidence type="ECO:0000259" key="10">
    <source>
        <dbReference type="Pfam" id="PF04290"/>
    </source>
</evidence>
<dbReference type="Proteomes" id="UP000198897">
    <property type="component" value="Unassembled WGS sequence"/>
</dbReference>
<evidence type="ECO:0000256" key="8">
    <source>
        <dbReference type="ARBA" id="ARBA00038436"/>
    </source>
</evidence>
<dbReference type="OrthoDB" id="5465095at2"/>
<dbReference type="EMBL" id="FOOG01000024">
    <property type="protein sequence ID" value="SFG13263.1"/>
    <property type="molecule type" value="Genomic_DNA"/>
</dbReference>